<gene>
    <name evidence="2" type="ORF">PMG11_04963</name>
</gene>
<name>A0A0F7VJT4_PENBI</name>
<dbReference type="OrthoDB" id="3641178at2759"/>
<dbReference type="Proteomes" id="UP000042958">
    <property type="component" value="Unassembled WGS sequence"/>
</dbReference>
<sequence length="479" mass="53189">MLGGFSTSNPMASFACPSSPLPPQTPTEWKAGLMEVKRLYLQRQYKQCAARATELLEATKEAAVHPIYTAYLAFHAAISFEFLGQAAHLYSNSKVTYLHAALDSFLDCLSALPESIPLPKLPTLYPTPPPSPVSISQSQTPQTPSALLTIFNEGEDDSPSPPVILGTLARMINVSLDIHDDDDPFVSDSDSEHQSSFVDACIASAERRKAPLKNNALFHVRVPEPNDAKKFEESIQMGSLVPSPLRVRKPSRDSPLRVKRYPSMFDTPTKSRRSSLAPRPLKPIPAGRLNVGNIKLSAVQVAESLAVRSSPSRIPRTPTKKESPTESEHTGNQHKCKGKAAKSEDITPAHMAQMVKFNRGIEFLRSQVKANISDIQKHVEKVSEIQRSRRARKVRRVASFWSFSPVTSSDEAKNEPEPGLATDEFGNVWTKETKEQRIARLRRDGWTTVGLRSPRSTWKGALYYQTFCNMVLNELCVDK</sequence>
<evidence type="ECO:0000256" key="1">
    <source>
        <dbReference type="SAM" id="MobiDB-lite"/>
    </source>
</evidence>
<organism evidence="2 3">
    <name type="scientific">Penicillium brasilianum</name>
    <dbReference type="NCBI Taxonomy" id="104259"/>
    <lineage>
        <taxon>Eukaryota</taxon>
        <taxon>Fungi</taxon>
        <taxon>Dikarya</taxon>
        <taxon>Ascomycota</taxon>
        <taxon>Pezizomycotina</taxon>
        <taxon>Eurotiomycetes</taxon>
        <taxon>Eurotiomycetidae</taxon>
        <taxon>Eurotiales</taxon>
        <taxon>Aspergillaceae</taxon>
        <taxon>Penicillium</taxon>
    </lineage>
</organism>
<reference evidence="3" key="1">
    <citation type="journal article" date="2015" name="Genome Announc.">
        <title>Draft genome sequence of the fungus Penicillium brasilianum MG11.</title>
        <authorList>
            <person name="Horn F."/>
            <person name="Linde J."/>
            <person name="Mattern D.J."/>
            <person name="Walther G."/>
            <person name="Guthke R."/>
            <person name="Brakhage A.A."/>
            <person name="Valiante V."/>
        </authorList>
    </citation>
    <scope>NUCLEOTIDE SEQUENCE [LARGE SCALE GENOMIC DNA]</scope>
    <source>
        <strain evidence="3">MG11</strain>
    </source>
</reference>
<dbReference type="AlphaFoldDB" id="A0A0F7VJT4"/>
<keyword evidence="3" id="KW-1185">Reference proteome</keyword>
<protein>
    <submittedName>
        <fullName evidence="2">Uncharacterized protein</fullName>
    </submittedName>
</protein>
<feature type="region of interest" description="Disordered" evidence="1">
    <location>
        <begin position="306"/>
        <end position="343"/>
    </location>
</feature>
<feature type="region of interest" description="Disordered" evidence="1">
    <location>
        <begin position="242"/>
        <end position="281"/>
    </location>
</feature>
<evidence type="ECO:0000313" key="2">
    <source>
        <dbReference type="EMBL" id="CEO60332.1"/>
    </source>
</evidence>
<proteinExistence type="predicted"/>
<feature type="compositionally biased region" description="Basic and acidic residues" evidence="1">
    <location>
        <begin position="319"/>
        <end position="331"/>
    </location>
</feature>
<accession>A0A0F7VJT4</accession>
<dbReference type="EMBL" id="CDHK01000004">
    <property type="protein sequence ID" value="CEO60332.1"/>
    <property type="molecule type" value="Genomic_DNA"/>
</dbReference>
<evidence type="ECO:0000313" key="3">
    <source>
        <dbReference type="Proteomes" id="UP000042958"/>
    </source>
</evidence>